<feature type="non-terminal residue" evidence="1">
    <location>
        <position position="187"/>
    </location>
</feature>
<dbReference type="OrthoDB" id="69975at2759"/>
<dbReference type="VEuPathDB" id="FungiDB:H257_15711"/>
<dbReference type="AlphaFoldDB" id="W4FLN9"/>
<dbReference type="GeneID" id="20817707"/>
<name>W4FLN9_APHAT</name>
<evidence type="ECO:0000313" key="1">
    <source>
        <dbReference type="EMBL" id="ETV68400.1"/>
    </source>
</evidence>
<sequence>MEVVYLRSLQEMLEAELQYLAARHSTSTSSTLELSWKEVAHAFKDERHQAVVEQAEVKAVVLGYQSLARDMQHWVTAQMSVPDALNVRIPAWRLVHLPSNPRSRALGKEWITQRMYHNLEQVFKDHHMPPAHASNPESFEFAMSSDNTTLDFLHRLQFVSYYPPSIIVSTFRHMLCSMLLVDRHDPA</sequence>
<gene>
    <name evidence="1" type="ORF">H257_15711</name>
</gene>
<protein>
    <submittedName>
        <fullName evidence="1">Uncharacterized protein</fullName>
    </submittedName>
</protein>
<proteinExistence type="predicted"/>
<dbReference type="RefSeq" id="XP_009842195.1">
    <property type="nucleotide sequence ID" value="XM_009843893.1"/>
</dbReference>
<accession>W4FLN9</accession>
<reference evidence="1" key="1">
    <citation type="submission" date="2013-12" db="EMBL/GenBank/DDBJ databases">
        <title>The Genome Sequence of Aphanomyces astaci APO3.</title>
        <authorList>
            <consortium name="The Broad Institute Genomics Platform"/>
            <person name="Russ C."/>
            <person name="Tyler B."/>
            <person name="van West P."/>
            <person name="Dieguez-Uribeondo J."/>
            <person name="Young S.K."/>
            <person name="Zeng Q."/>
            <person name="Gargeya S."/>
            <person name="Fitzgerald M."/>
            <person name="Abouelleil A."/>
            <person name="Alvarado L."/>
            <person name="Chapman S.B."/>
            <person name="Gainer-Dewar J."/>
            <person name="Goldberg J."/>
            <person name="Griggs A."/>
            <person name="Gujja S."/>
            <person name="Hansen M."/>
            <person name="Howarth C."/>
            <person name="Imamovic A."/>
            <person name="Ireland A."/>
            <person name="Larimer J."/>
            <person name="McCowan C."/>
            <person name="Murphy C."/>
            <person name="Pearson M."/>
            <person name="Poon T.W."/>
            <person name="Priest M."/>
            <person name="Roberts A."/>
            <person name="Saif S."/>
            <person name="Shea T."/>
            <person name="Sykes S."/>
            <person name="Wortman J."/>
            <person name="Nusbaum C."/>
            <person name="Birren B."/>
        </authorList>
    </citation>
    <scope>NUCLEOTIDE SEQUENCE [LARGE SCALE GENOMIC DNA]</scope>
    <source>
        <strain evidence="1">APO3</strain>
    </source>
</reference>
<dbReference type="EMBL" id="KI913186">
    <property type="protein sequence ID" value="ETV68400.1"/>
    <property type="molecule type" value="Genomic_DNA"/>
</dbReference>
<organism evidence="1">
    <name type="scientific">Aphanomyces astaci</name>
    <name type="common">Crayfish plague agent</name>
    <dbReference type="NCBI Taxonomy" id="112090"/>
    <lineage>
        <taxon>Eukaryota</taxon>
        <taxon>Sar</taxon>
        <taxon>Stramenopiles</taxon>
        <taxon>Oomycota</taxon>
        <taxon>Saprolegniomycetes</taxon>
        <taxon>Saprolegniales</taxon>
        <taxon>Verrucalvaceae</taxon>
        <taxon>Aphanomyces</taxon>
    </lineage>
</organism>